<dbReference type="SUPFAM" id="SSF48726">
    <property type="entry name" value="Immunoglobulin"/>
    <property type="match status" value="1"/>
</dbReference>
<dbReference type="PROSITE" id="PS50835">
    <property type="entry name" value="IG_LIKE"/>
    <property type="match status" value="1"/>
</dbReference>
<evidence type="ECO:0000259" key="2">
    <source>
        <dbReference type="PROSITE" id="PS50835"/>
    </source>
</evidence>
<organism evidence="3 4">
    <name type="scientific">Cephus cinctus</name>
    <name type="common">Wheat stem sawfly</name>
    <dbReference type="NCBI Taxonomy" id="211228"/>
    <lineage>
        <taxon>Eukaryota</taxon>
        <taxon>Metazoa</taxon>
        <taxon>Ecdysozoa</taxon>
        <taxon>Arthropoda</taxon>
        <taxon>Hexapoda</taxon>
        <taxon>Insecta</taxon>
        <taxon>Pterygota</taxon>
        <taxon>Neoptera</taxon>
        <taxon>Endopterygota</taxon>
        <taxon>Hymenoptera</taxon>
        <taxon>Cephoidea</taxon>
        <taxon>Cephidae</taxon>
        <taxon>Cephus</taxon>
    </lineage>
</organism>
<dbReference type="RefSeq" id="XP_024941218.1">
    <property type="nucleotide sequence ID" value="XM_025085450.1"/>
</dbReference>
<keyword evidence="3" id="KW-1185">Reference proteome</keyword>
<sequence length="568" mass="61356">MWRIAFLVGAFTLLPGLDSQTILEVDVGESKAFRLSATSSKIQECNITVPTGDVYELLPNTSLIETINGRYSFSGEGDSICGVTIDLTVFADSGAYMLSILEGNRSITQANYTLRVRSRTTIWPTSSLMIYEGNAAYLYLPDVPDMVLYCYVTPPEQAEIIIAEGTSASGNINQWSRSSSSWCGVAIEAVDGASHSGYWKLIASTNSTHFYYNKVHLVVLESSALTVAPTTAELIVGQSYHGTFGHENASYCVLLNPQGSSSGITSGQCTLELNFPTSQHIGTWVATAGVSGSIDEISQDINIEVKERQYIQTMSSSNSVDSTAIDIYCKTDDLIVEICRFVSPNGTGIAVTSGVGNGEYRGYQDDQYSCGLTIVTPNSDDYGTWKCLVGNASDLRAGYISVSEFLRRDSRATSISESYTAYAVNKGNLTLSCNADSSLLYCWFKHPNGSYYAAIPGEEVENNLWSYSGDGLSVGSCAITFRGVSYEDSGEWTCNMGISNQLMDLSVSITAQVTANYLVAISTEYGDHNVTVACAVQNDLNALSYCRFVKPDGIGINAAYAASTTKYR</sequence>
<dbReference type="InterPro" id="IPR013783">
    <property type="entry name" value="Ig-like_fold"/>
</dbReference>
<evidence type="ECO:0000313" key="3">
    <source>
        <dbReference type="Proteomes" id="UP000694920"/>
    </source>
</evidence>
<dbReference type="InterPro" id="IPR036179">
    <property type="entry name" value="Ig-like_dom_sf"/>
</dbReference>
<dbReference type="Gene3D" id="2.60.40.10">
    <property type="entry name" value="Immunoglobulins"/>
    <property type="match status" value="1"/>
</dbReference>
<dbReference type="AlphaFoldDB" id="A0AAJ7RHX9"/>
<keyword evidence="1" id="KW-0732">Signal</keyword>
<feature type="domain" description="Ig-like" evidence="2">
    <location>
        <begin position="413"/>
        <end position="510"/>
    </location>
</feature>
<proteinExistence type="predicted"/>
<dbReference type="GeneID" id="107268145"/>
<dbReference type="InterPro" id="IPR007110">
    <property type="entry name" value="Ig-like_dom"/>
</dbReference>
<dbReference type="KEGG" id="ccin:107268145"/>
<reference evidence="4" key="1">
    <citation type="submission" date="2025-08" db="UniProtKB">
        <authorList>
            <consortium name="RefSeq"/>
        </authorList>
    </citation>
    <scope>IDENTIFICATION</scope>
</reference>
<feature type="chain" id="PRO_5042499394" evidence="1">
    <location>
        <begin position="20"/>
        <end position="568"/>
    </location>
</feature>
<name>A0AAJ7RHX9_CEPCN</name>
<accession>A0AAJ7RHX9</accession>
<feature type="signal peptide" evidence="1">
    <location>
        <begin position="1"/>
        <end position="19"/>
    </location>
</feature>
<evidence type="ECO:0000256" key="1">
    <source>
        <dbReference type="SAM" id="SignalP"/>
    </source>
</evidence>
<evidence type="ECO:0000313" key="4">
    <source>
        <dbReference type="RefSeq" id="XP_024941218.1"/>
    </source>
</evidence>
<protein>
    <submittedName>
        <fullName evidence="4">Uncharacterized protein LOC107268145</fullName>
    </submittedName>
</protein>
<gene>
    <name evidence="4" type="primary">LOC107268145</name>
</gene>
<dbReference type="Proteomes" id="UP000694920">
    <property type="component" value="Unplaced"/>
</dbReference>